<dbReference type="PANTHER" id="PTHR43819:SF1">
    <property type="entry name" value="ARCHAEAL-TYPE GLUTAMATE SYNTHASE [NADPH]"/>
    <property type="match status" value="1"/>
</dbReference>
<dbReference type="InterPro" id="IPR024188">
    <property type="entry name" value="GltB"/>
</dbReference>
<evidence type="ECO:0000256" key="7">
    <source>
        <dbReference type="ARBA" id="ARBA00023164"/>
    </source>
</evidence>
<dbReference type="SUPFAM" id="SSF51395">
    <property type="entry name" value="FMN-linked oxidoreductases"/>
    <property type="match status" value="1"/>
</dbReference>
<dbReference type="CDD" id="cd02808">
    <property type="entry name" value="GltS_FMN"/>
    <property type="match status" value="1"/>
</dbReference>
<organism evidence="12 13">
    <name type="scientific">Geoalkalibacter ferrihydriticus DSM 17813</name>
    <dbReference type="NCBI Taxonomy" id="1121915"/>
    <lineage>
        <taxon>Bacteria</taxon>
        <taxon>Pseudomonadati</taxon>
        <taxon>Thermodesulfobacteriota</taxon>
        <taxon>Desulfuromonadia</taxon>
        <taxon>Desulfuromonadales</taxon>
        <taxon>Geoalkalibacteraceae</taxon>
        <taxon>Geoalkalibacter</taxon>
    </lineage>
</organism>
<keyword evidence="4 10" id="KW-0479">Metal-binding</keyword>
<evidence type="ECO:0000259" key="11">
    <source>
        <dbReference type="PROSITE" id="PS51379"/>
    </source>
</evidence>
<dbReference type="Proteomes" id="UP000035068">
    <property type="component" value="Unassembled WGS sequence"/>
</dbReference>
<dbReference type="InterPro" id="IPR017900">
    <property type="entry name" value="4Fe4S_Fe_S_CS"/>
</dbReference>
<evidence type="ECO:0000313" key="13">
    <source>
        <dbReference type="Proteomes" id="UP000035068"/>
    </source>
</evidence>
<keyword evidence="7" id="KW-0314">Glutamate biosynthesis</keyword>
<dbReference type="GO" id="GO:0051539">
    <property type="term" value="F:4 iron, 4 sulfur cluster binding"/>
    <property type="evidence" value="ECO:0007669"/>
    <property type="project" value="UniProtKB-KW"/>
</dbReference>
<dbReference type="SUPFAM" id="SSF54862">
    <property type="entry name" value="4Fe-4S ferredoxins"/>
    <property type="match status" value="1"/>
</dbReference>
<dbReference type="InterPro" id="IPR002932">
    <property type="entry name" value="Glu_synthdom"/>
</dbReference>
<dbReference type="EMBL" id="JWJD01000005">
    <property type="protein sequence ID" value="KIH76050.1"/>
    <property type="molecule type" value="Genomic_DNA"/>
</dbReference>
<feature type="binding site" evidence="10">
    <location>
        <position position="89"/>
    </location>
    <ligand>
        <name>[4Fe-4S] cluster</name>
        <dbReference type="ChEBI" id="CHEBI:49883"/>
        <label>1</label>
    </ligand>
</feature>
<feature type="binding site" evidence="10">
    <location>
        <position position="82"/>
    </location>
    <ligand>
        <name>[4Fe-4S] cluster</name>
        <dbReference type="ChEBI" id="CHEBI:49883"/>
        <label>2</label>
    </ligand>
</feature>
<feature type="domain" description="4Fe-4S ferredoxin-type" evidence="11">
    <location>
        <begin position="16"/>
        <end position="45"/>
    </location>
</feature>
<dbReference type="PROSITE" id="PS00198">
    <property type="entry name" value="4FE4S_FER_1"/>
    <property type="match status" value="1"/>
</dbReference>
<keyword evidence="10" id="KW-0004">4Fe-4S</keyword>
<dbReference type="PANTHER" id="PTHR43819">
    <property type="entry name" value="ARCHAEAL-TYPE GLUTAMATE SYNTHASE [NADPH]"/>
    <property type="match status" value="1"/>
</dbReference>
<gene>
    <name evidence="12" type="ORF">GFER_12370</name>
</gene>
<dbReference type="AlphaFoldDB" id="A0A0C2HM41"/>
<dbReference type="GO" id="GO:0046872">
    <property type="term" value="F:metal ion binding"/>
    <property type="evidence" value="ECO:0007669"/>
    <property type="project" value="UniProtKB-KW"/>
</dbReference>
<sequence length="547" mass="59263">METMKIHDVTANDLPWKVRYDASRCTLCGSCTAACSFRAIGPKVERRRMTWSESDFPEPKSRFSAVPVIRQVKSIRNYCRGCGICEKVCPNDAIGPERNQDSRHPIITRCLGGDSVKRGGRKNLEGTTRTLDKMRVGRISQMTDPSLDAQRHTFDMLAPFGRILPPGKLPFQVGANGRLEKVGQAPPVQWIYPVIIGDMSIGALSWRMWEGVAMATAYLNEQCGLPVRMCSGEGGVPVRLLKSRFLKYMILQVASGHFGWNRIVKAMPDMIEDPAGVLIKIGQGAKPGDGGLLQSQKVASHIQAIRGVPKADLLSPPNHQGLYSIEESVQKMFLSFNAAFKFRVPVAIKVAASATSVSVFNNLVRDPYNIVGGFFLDGIDGGTGAAHEVSLDHTGHPIVSKLRDCYLAATTQGRQGQIPLWAAGGLGKTGDLAADAFKMMCLGANGVFTGKLILQMAGCVGNDMGRCNACNTGLCPAGITTQEPALAHRLDPEKVAQNIVNYFLAMDQEFKKLMAPIGNSSLPVGRADALISTDKAVAERLQIQYVC</sequence>
<evidence type="ECO:0000256" key="6">
    <source>
        <dbReference type="ARBA" id="ARBA00023014"/>
    </source>
</evidence>
<evidence type="ECO:0000313" key="12">
    <source>
        <dbReference type="EMBL" id="KIH76050.1"/>
    </source>
</evidence>
<dbReference type="PIRSF" id="PIRSF006429">
    <property type="entry name" value="GOGAT_lg_2"/>
    <property type="match status" value="1"/>
</dbReference>
<name>A0A0C2HM41_9BACT</name>
<evidence type="ECO:0000256" key="8">
    <source>
        <dbReference type="ARBA" id="ARBA00048151"/>
    </source>
</evidence>
<evidence type="ECO:0000256" key="5">
    <source>
        <dbReference type="ARBA" id="ARBA00023004"/>
    </source>
</evidence>
<dbReference type="EC" id="1.4.1.13" evidence="2"/>
<feature type="domain" description="4Fe-4S ferredoxin-type" evidence="11">
    <location>
        <begin position="70"/>
        <end position="99"/>
    </location>
</feature>
<accession>A0A0C2HM41</accession>
<proteinExistence type="inferred from homology"/>
<evidence type="ECO:0000256" key="10">
    <source>
        <dbReference type="PIRSR" id="PIRSR006429-1"/>
    </source>
</evidence>
<dbReference type="Pfam" id="PF01645">
    <property type="entry name" value="Glu_synthase"/>
    <property type="match status" value="1"/>
</dbReference>
<dbReference type="InterPro" id="IPR017896">
    <property type="entry name" value="4Fe4S_Fe-S-bd"/>
</dbReference>
<evidence type="ECO:0000256" key="9">
    <source>
        <dbReference type="PIRNR" id="PIRNR006429"/>
    </source>
</evidence>
<evidence type="ECO:0000256" key="3">
    <source>
        <dbReference type="ARBA" id="ARBA00022605"/>
    </source>
</evidence>
<dbReference type="InterPro" id="IPR013785">
    <property type="entry name" value="Aldolase_TIM"/>
</dbReference>
<feature type="binding site" evidence="10">
    <location>
        <position position="85"/>
    </location>
    <ligand>
        <name>[4Fe-4S] cluster</name>
        <dbReference type="ChEBI" id="CHEBI:49883"/>
        <label>2</label>
    </ligand>
</feature>
<evidence type="ECO:0000256" key="4">
    <source>
        <dbReference type="ARBA" id="ARBA00022723"/>
    </source>
</evidence>
<evidence type="ECO:0000256" key="2">
    <source>
        <dbReference type="ARBA" id="ARBA00012079"/>
    </source>
</evidence>
<keyword evidence="13" id="KW-1185">Reference proteome</keyword>
<keyword evidence="6 10" id="KW-0411">Iron-sulfur</keyword>
<dbReference type="GO" id="GO:0006537">
    <property type="term" value="P:glutamate biosynthetic process"/>
    <property type="evidence" value="ECO:0007669"/>
    <property type="project" value="UniProtKB-KW"/>
</dbReference>
<keyword evidence="3" id="KW-0028">Amino-acid biosynthesis</keyword>
<protein>
    <recommendedName>
        <fullName evidence="2">glutamate synthase (NADPH)</fullName>
        <ecNumber evidence="2">1.4.1.13</ecNumber>
    </recommendedName>
</protein>
<keyword evidence="5 10" id="KW-0408">Iron</keyword>
<comment type="caution">
    <text evidence="12">The sequence shown here is derived from an EMBL/GenBank/DDBJ whole genome shotgun (WGS) entry which is preliminary data.</text>
</comment>
<dbReference type="Gene3D" id="3.30.70.20">
    <property type="match status" value="1"/>
</dbReference>
<dbReference type="Gene3D" id="3.20.20.70">
    <property type="entry name" value="Aldolase class I"/>
    <property type="match status" value="1"/>
</dbReference>
<feature type="binding site" evidence="10">
    <location>
        <position position="79"/>
    </location>
    <ligand>
        <name>[4Fe-4S] cluster</name>
        <dbReference type="ChEBI" id="CHEBI:49883"/>
        <label>2</label>
    </ligand>
</feature>
<comment type="catalytic activity">
    <reaction evidence="8">
        <text>2 L-glutamate + NADP(+) = L-glutamine + 2-oxoglutarate + NADPH + H(+)</text>
        <dbReference type="Rhea" id="RHEA:15501"/>
        <dbReference type="ChEBI" id="CHEBI:15378"/>
        <dbReference type="ChEBI" id="CHEBI:16810"/>
        <dbReference type="ChEBI" id="CHEBI:29985"/>
        <dbReference type="ChEBI" id="CHEBI:57783"/>
        <dbReference type="ChEBI" id="CHEBI:58349"/>
        <dbReference type="ChEBI" id="CHEBI:58359"/>
        <dbReference type="EC" id="1.4.1.13"/>
    </reaction>
</comment>
<dbReference type="Pfam" id="PF13187">
    <property type="entry name" value="Fer4_9"/>
    <property type="match status" value="1"/>
</dbReference>
<dbReference type="PROSITE" id="PS51379">
    <property type="entry name" value="4FE4S_FER_2"/>
    <property type="match status" value="2"/>
</dbReference>
<reference evidence="12 13" key="1">
    <citation type="submission" date="2014-12" db="EMBL/GenBank/DDBJ databases">
        <title>Genomes of Geoalkalibacter ferrihydriticus and Geoalkalibacter subterraneus, two haloalkaliphilic metal-reducing members of the Geobacteraceae.</title>
        <authorList>
            <person name="Badalamenti J.P."/>
            <person name="Torres C.I."/>
            <person name="Krajmalnik-Brown R."/>
            <person name="Bond D.R."/>
        </authorList>
    </citation>
    <scope>NUCLEOTIDE SEQUENCE [LARGE SCALE GENOMIC DNA]</scope>
    <source>
        <strain evidence="12 13">DSM 17813</strain>
    </source>
</reference>
<evidence type="ECO:0000256" key="1">
    <source>
        <dbReference type="ARBA" id="ARBA00009716"/>
    </source>
</evidence>
<dbReference type="RefSeq" id="WP_040100007.1">
    <property type="nucleotide sequence ID" value="NZ_JWJD01000005.1"/>
</dbReference>
<comment type="similarity">
    <text evidence="1 9">Belongs to the glutamate synthase family.</text>
</comment>
<dbReference type="GO" id="GO:0004355">
    <property type="term" value="F:glutamate synthase (NADPH) activity"/>
    <property type="evidence" value="ECO:0007669"/>
    <property type="project" value="UniProtKB-EC"/>
</dbReference>